<evidence type="ECO:0000313" key="2">
    <source>
        <dbReference type="Proteomes" id="UP000289738"/>
    </source>
</evidence>
<protein>
    <recommendedName>
        <fullName evidence="3">Transport and Golgi organization protein</fullName>
    </recommendedName>
</protein>
<dbReference type="InterPro" id="IPR008551">
    <property type="entry name" value="TANGO2"/>
</dbReference>
<dbReference type="AlphaFoldDB" id="A0A445BTC4"/>
<gene>
    <name evidence="1" type="ORF">Ahy_A08g038398</name>
</gene>
<evidence type="ECO:0000313" key="1">
    <source>
        <dbReference type="EMBL" id="RYR41955.1"/>
    </source>
</evidence>
<dbReference type="EMBL" id="SDMP01000008">
    <property type="protein sequence ID" value="RYR41955.1"/>
    <property type="molecule type" value="Genomic_DNA"/>
</dbReference>
<keyword evidence="2" id="KW-1185">Reference proteome</keyword>
<dbReference type="PANTHER" id="PTHR17985">
    <property type="entry name" value="SER/THR-RICH PROTEIN T10 IN DGCR REGION"/>
    <property type="match status" value="1"/>
</dbReference>
<proteinExistence type="predicted"/>
<reference evidence="1 2" key="1">
    <citation type="submission" date="2019-01" db="EMBL/GenBank/DDBJ databases">
        <title>Sequencing of cultivated peanut Arachis hypogaea provides insights into genome evolution and oil improvement.</title>
        <authorList>
            <person name="Chen X."/>
        </authorList>
    </citation>
    <scope>NUCLEOTIDE SEQUENCE [LARGE SCALE GENOMIC DNA]</scope>
    <source>
        <strain evidence="2">cv. Fuhuasheng</strain>
        <tissue evidence="1">Leaves</tissue>
    </source>
</reference>
<dbReference type="PANTHER" id="PTHR17985:SF8">
    <property type="entry name" value="TRANSPORT AND GOLGI ORGANIZATION PROTEIN 2 HOMOLOG"/>
    <property type="match status" value="1"/>
</dbReference>
<dbReference type="Pfam" id="PF05742">
    <property type="entry name" value="TANGO2"/>
    <property type="match status" value="1"/>
</dbReference>
<dbReference type="Proteomes" id="UP000289738">
    <property type="component" value="Chromosome A08"/>
</dbReference>
<comment type="caution">
    <text evidence="1">The sequence shown here is derived from an EMBL/GenBank/DDBJ whole genome shotgun (WGS) entry which is preliminary data.</text>
</comment>
<organism evidence="1 2">
    <name type="scientific">Arachis hypogaea</name>
    <name type="common">Peanut</name>
    <dbReference type="NCBI Taxonomy" id="3818"/>
    <lineage>
        <taxon>Eukaryota</taxon>
        <taxon>Viridiplantae</taxon>
        <taxon>Streptophyta</taxon>
        <taxon>Embryophyta</taxon>
        <taxon>Tracheophyta</taxon>
        <taxon>Spermatophyta</taxon>
        <taxon>Magnoliopsida</taxon>
        <taxon>eudicotyledons</taxon>
        <taxon>Gunneridae</taxon>
        <taxon>Pentapetalae</taxon>
        <taxon>rosids</taxon>
        <taxon>fabids</taxon>
        <taxon>Fabales</taxon>
        <taxon>Fabaceae</taxon>
        <taxon>Papilionoideae</taxon>
        <taxon>50 kb inversion clade</taxon>
        <taxon>dalbergioids sensu lato</taxon>
        <taxon>Dalbergieae</taxon>
        <taxon>Pterocarpus clade</taxon>
        <taxon>Arachis</taxon>
    </lineage>
</organism>
<evidence type="ECO:0008006" key="3">
    <source>
        <dbReference type="Google" id="ProtNLM"/>
    </source>
</evidence>
<accession>A0A445BTC4</accession>
<name>A0A445BTC4_ARAHY</name>
<sequence length="276" mass="31803">MCIALFLWQAHPLYPFFLLSNRDEYHNRPTKAVSWWEDCDDIVGGRDEIAMGTWLACSREGRVAFLTNVLELHTLPEAKSRGELPLLFLKSGKHPQEFAESLKREAHYYNGFNLIVADISTKSMMYISNRPKGQPITIQEVPSGLHVLSNDKLDSPWHKAKRLESNFKKEIAKYGKEEIPAKEVIENVMKDRVKAEKSVLPHICSLEWEYNLSSIFVEVDTPLGLYGTRSSAALSIRSSGEVSFYEIYLDDNKWKEHVIDFYIPQKTMCPRQFIKS</sequence>